<proteinExistence type="predicted"/>
<dbReference type="InterPro" id="IPR036111">
    <property type="entry name" value="Mal/L-sulfo/L-lacto_DH-like_sf"/>
</dbReference>
<dbReference type="RefSeq" id="WP_377065028.1">
    <property type="nucleotide sequence ID" value="NZ_JBHSJJ010000006.1"/>
</dbReference>
<keyword evidence="3" id="KW-1185">Reference proteome</keyword>
<dbReference type="InterPro" id="IPR003767">
    <property type="entry name" value="Malate/L-lactate_DH-like"/>
</dbReference>
<dbReference type="SUPFAM" id="SSF89733">
    <property type="entry name" value="L-sulfolactate dehydrogenase-like"/>
    <property type="match status" value="1"/>
</dbReference>
<comment type="caution">
    <text evidence="2">The sequence shown here is derived from an EMBL/GenBank/DDBJ whole genome shotgun (WGS) entry which is preliminary data.</text>
</comment>
<dbReference type="InterPro" id="IPR043144">
    <property type="entry name" value="Mal/L-sulf/L-lact_DH-like_ah"/>
</dbReference>
<dbReference type="GO" id="GO:0047559">
    <property type="term" value="F:3-dehydro-L-gulonate 2-dehydrogenase activity"/>
    <property type="evidence" value="ECO:0007669"/>
    <property type="project" value="UniProtKB-EC"/>
</dbReference>
<dbReference type="Gene3D" id="3.30.1370.60">
    <property type="entry name" value="Hypothetical oxidoreductase yiak, domain 2"/>
    <property type="match status" value="1"/>
</dbReference>
<accession>A0ABV9T1Y3</accession>
<dbReference type="PANTHER" id="PTHR11091">
    <property type="entry name" value="OXIDOREDUCTASE-RELATED"/>
    <property type="match status" value="1"/>
</dbReference>
<protein>
    <submittedName>
        <fullName evidence="2">3-dehydro-L-gulonate 2-dehydrogenase</fullName>
        <ecNumber evidence="2">1.1.1.130</ecNumber>
    </submittedName>
</protein>
<evidence type="ECO:0000313" key="3">
    <source>
        <dbReference type="Proteomes" id="UP001595818"/>
    </source>
</evidence>
<name>A0ABV9T1Y3_9BACT</name>
<dbReference type="EC" id="1.1.1.130" evidence="2"/>
<dbReference type="EMBL" id="JBHSJJ010000006">
    <property type="protein sequence ID" value="MFC4872546.1"/>
    <property type="molecule type" value="Genomic_DNA"/>
</dbReference>
<dbReference type="NCBIfam" id="NF009750">
    <property type="entry name" value="PRK13260.1"/>
    <property type="match status" value="1"/>
</dbReference>
<keyword evidence="1 2" id="KW-0560">Oxidoreductase</keyword>
<dbReference type="Pfam" id="PF02615">
    <property type="entry name" value="Ldh_2"/>
    <property type="match status" value="1"/>
</dbReference>
<dbReference type="PANTHER" id="PTHR11091:SF3">
    <property type="entry name" value="2,3-DIKETO-L-GULONATE REDUCTASE"/>
    <property type="match status" value="1"/>
</dbReference>
<dbReference type="Gene3D" id="1.10.1530.10">
    <property type="match status" value="1"/>
</dbReference>
<dbReference type="InterPro" id="IPR043143">
    <property type="entry name" value="Mal/L-sulf/L-lact_DH-like_NADP"/>
</dbReference>
<sequence>MRIPYQEMINTFAIILAKHDFSPERAQKCAVLFAKSSLDGVASHGLNRFPQFLEMVRDGWINPDAEPDREFGIPVFERWNGHLGPGMLHAEFCMDRAIKMAKENGVGCVALNNTNHWMRGGNYGWQAASTGCIGICFTNTIPNMPAWGGSEPKLGNNPLVIAMPYKDEAVVLDMAMTQYSYGKMSAYLNKKSSMPYEAGFNEKGALTKNPAEVLALQLALPAGLWKGAGLSLMLDMIASVFSKGKATHQIGENGIEFGVSQFFCCLDMERCGLNKEKVDQHVQDVLEDIKSSKVFAVAEISYPGERSLRERRENLEKGIPVDPVIWDRLIATELLPDKKEKKK</sequence>
<evidence type="ECO:0000313" key="2">
    <source>
        <dbReference type="EMBL" id="MFC4872546.1"/>
    </source>
</evidence>
<organism evidence="2 3">
    <name type="scientific">Negadavirga shengliensis</name>
    <dbReference type="NCBI Taxonomy" id="1389218"/>
    <lineage>
        <taxon>Bacteria</taxon>
        <taxon>Pseudomonadati</taxon>
        <taxon>Bacteroidota</taxon>
        <taxon>Cytophagia</taxon>
        <taxon>Cytophagales</taxon>
        <taxon>Cyclobacteriaceae</taxon>
        <taxon>Negadavirga</taxon>
    </lineage>
</organism>
<gene>
    <name evidence="2" type="primary">yiaK</name>
    <name evidence="2" type="ORF">ACFPFU_12685</name>
</gene>
<evidence type="ECO:0000256" key="1">
    <source>
        <dbReference type="ARBA" id="ARBA00023002"/>
    </source>
</evidence>
<reference evidence="3" key="1">
    <citation type="journal article" date="2019" name="Int. J. Syst. Evol. Microbiol.">
        <title>The Global Catalogue of Microorganisms (GCM) 10K type strain sequencing project: providing services to taxonomists for standard genome sequencing and annotation.</title>
        <authorList>
            <consortium name="The Broad Institute Genomics Platform"/>
            <consortium name="The Broad Institute Genome Sequencing Center for Infectious Disease"/>
            <person name="Wu L."/>
            <person name="Ma J."/>
        </authorList>
    </citation>
    <scope>NUCLEOTIDE SEQUENCE [LARGE SCALE GENOMIC DNA]</scope>
    <source>
        <strain evidence="3">CGMCC 4.7466</strain>
    </source>
</reference>
<dbReference type="Proteomes" id="UP001595818">
    <property type="component" value="Unassembled WGS sequence"/>
</dbReference>